<comment type="function">
    <text evidence="10">Involved in ciliogenesis.</text>
</comment>
<feature type="region of interest" description="Disordered" evidence="12">
    <location>
        <begin position="158"/>
        <end position="185"/>
    </location>
</feature>
<evidence type="ECO:0000256" key="11">
    <source>
        <dbReference type="ARBA" id="ARBA00039949"/>
    </source>
</evidence>
<comment type="similarity">
    <text evidence="3">Belongs to the FAM161 family.</text>
</comment>
<feature type="region of interest" description="Disordered" evidence="12">
    <location>
        <begin position="637"/>
        <end position="706"/>
    </location>
</feature>
<evidence type="ECO:0000256" key="1">
    <source>
        <dbReference type="ARBA" id="ARBA00004114"/>
    </source>
</evidence>
<dbReference type="RefSeq" id="XP_026644703.1">
    <property type="nucleotide sequence ID" value="XM_026788902.1"/>
</dbReference>
<evidence type="ECO:0000256" key="7">
    <source>
        <dbReference type="ARBA" id="ARBA00023069"/>
    </source>
</evidence>
<evidence type="ECO:0000313" key="13">
    <source>
        <dbReference type="Proteomes" id="UP000694915"/>
    </source>
</evidence>
<feature type="compositionally biased region" description="Basic and acidic residues" evidence="12">
    <location>
        <begin position="694"/>
        <end position="706"/>
    </location>
</feature>
<sequence length="706" mass="81549">MASPHRAARLAAASLHLPVNTTTTGVRVVQYERQDPLESLVAEALAAAMEEELKTGMRQERASAGSHRSPVENEGVTFQDIMNFSDIYRSNEEYFRKLKELKAAHVETMAKLEKMYQDKLNIKDIRPVVIREDSSSVSSSSASEQNCAHPVMLVTSISEPQIGRSPSLSTTSDEDLPSLERETPRESRMAAYARELINNMWVGFSIEDYIQCDSDVQRAKKTRKKPKSWVPTITVPVPFQMTVREQKRREEMQKARSGLESRQKLPKRDDDEDEAECKKKFRANPVPSCLLLPLYGDLVRQGEERRRTARERSKAELLSSQKPFKFIAREEQKQALREKQLRDLFKSKRKTKRFKARPVPHSIYRAAANDKSKEEELGRNARTQSRDRELLPNSPGRCRPACRHLRDPQSTEKLRGRHRCRCLSPDDGDLPEKHPKAPFSEHSFQKRSTLRKQRGLHESPCDSAKRQKVLADVGSDEENQKETCWLYLSPRQKSPVMGACAKPRPCQRNPPMSTQTSRGREQAIRKSLEEKKMLEEERKRILTKQKQRMKELQKLLATRVKAYDSHQGLAQMSKSRVNHLRKSEKARMKEYWQELEERDKKLQMRPLLFERVAQRNARMAAEKRYANTLKALGLSEEFVSEKGRGGKVSEDFTRQELRSRTSDKESSCEEERENEDGNYLSDANSQDSCQENTEDVKESREENSED</sequence>
<feature type="region of interest" description="Disordered" evidence="12">
    <location>
        <begin position="368"/>
        <end position="394"/>
    </location>
</feature>
<evidence type="ECO:0000256" key="2">
    <source>
        <dbReference type="ARBA" id="ARBA00004120"/>
    </source>
</evidence>
<organism evidence="13 14">
    <name type="scientific">Microtus ochrogaster</name>
    <name type="common">Prairie vole</name>
    <dbReference type="NCBI Taxonomy" id="79684"/>
    <lineage>
        <taxon>Eukaryota</taxon>
        <taxon>Metazoa</taxon>
        <taxon>Chordata</taxon>
        <taxon>Craniata</taxon>
        <taxon>Vertebrata</taxon>
        <taxon>Euteleostomi</taxon>
        <taxon>Mammalia</taxon>
        <taxon>Eutheria</taxon>
        <taxon>Euarchontoglires</taxon>
        <taxon>Glires</taxon>
        <taxon>Rodentia</taxon>
        <taxon>Myomorpha</taxon>
        <taxon>Muroidea</taxon>
        <taxon>Cricetidae</taxon>
        <taxon>Arvicolinae</taxon>
        <taxon>Microtus</taxon>
    </lineage>
</organism>
<keyword evidence="6" id="KW-0175">Coiled coil</keyword>
<reference evidence="14" key="1">
    <citation type="submission" date="2025-08" db="UniProtKB">
        <authorList>
            <consortium name="RefSeq"/>
        </authorList>
    </citation>
    <scope>IDENTIFICATION</scope>
</reference>
<dbReference type="Proteomes" id="UP000694915">
    <property type="component" value="Unplaced"/>
</dbReference>
<evidence type="ECO:0000256" key="6">
    <source>
        <dbReference type="ARBA" id="ARBA00023054"/>
    </source>
</evidence>
<keyword evidence="7" id="KW-0969">Cilium</keyword>
<feature type="compositionally biased region" description="Basic and acidic residues" evidence="12">
    <location>
        <begin position="368"/>
        <end position="390"/>
    </location>
</feature>
<evidence type="ECO:0000256" key="8">
    <source>
        <dbReference type="ARBA" id="ARBA00023212"/>
    </source>
</evidence>
<feature type="region of interest" description="Disordered" evidence="12">
    <location>
        <begin position="243"/>
        <end position="273"/>
    </location>
</feature>
<evidence type="ECO:0000256" key="9">
    <source>
        <dbReference type="ARBA" id="ARBA00023273"/>
    </source>
</evidence>
<feature type="compositionally biased region" description="Polar residues" evidence="12">
    <location>
        <begin position="158"/>
        <end position="171"/>
    </location>
</feature>
<keyword evidence="5" id="KW-0970">Cilium biogenesis/degradation</keyword>
<dbReference type="PANTHER" id="PTHR21501">
    <property type="entry name" value="PROTEIN FAM-161"/>
    <property type="match status" value="1"/>
</dbReference>
<keyword evidence="9" id="KW-0966">Cell projection</keyword>
<feature type="compositionally biased region" description="Polar residues" evidence="12">
    <location>
        <begin position="681"/>
        <end position="691"/>
    </location>
</feature>
<gene>
    <name evidence="14" type="primary">Fam161a</name>
</gene>
<evidence type="ECO:0000313" key="14">
    <source>
        <dbReference type="RefSeq" id="XP_026644703.1"/>
    </source>
</evidence>
<evidence type="ECO:0000256" key="10">
    <source>
        <dbReference type="ARBA" id="ARBA00037165"/>
    </source>
</evidence>
<comment type="subcellular location">
    <subcellularLocation>
        <location evidence="2">Cytoplasm</location>
        <location evidence="2">Cytoskeleton</location>
        <location evidence="2">Cilium basal body</location>
    </subcellularLocation>
    <subcellularLocation>
        <location evidence="1">Cytoplasm</location>
        <location evidence="1">Cytoskeleton</location>
        <location evidence="1">Microtubule organizing center</location>
        <location evidence="1">Centrosome</location>
        <location evidence="1">Centriole</location>
    </subcellularLocation>
</comment>
<dbReference type="PANTHER" id="PTHR21501:SF3">
    <property type="entry name" value="PROTEIN FAM161A"/>
    <property type="match status" value="1"/>
</dbReference>
<accession>A0ABM1URU1</accession>
<dbReference type="InterPro" id="IPR019579">
    <property type="entry name" value="FAM161A/B"/>
</dbReference>
<feature type="compositionally biased region" description="Basic and acidic residues" evidence="12">
    <location>
        <begin position="244"/>
        <end position="269"/>
    </location>
</feature>
<keyword evidence="13" id="KW-1185">Reference proteome</keyword>
<keyword evidence="8" id="KW-0206">Cytoskeleton</keyword>
<feature type="region of interest" description="Disordered" evidence="12">
    <location>
        <begin position="424"/>
        <end position="463"/>
    </location>
</feature>
<name>A0ABM1URU1_MICOH</name>
<evidence type="ECO:0000256" key="4">
    <source>
        <dbReference type="ARBA" id="ARBA00022490"/>
    </source>
</evidence>
<keyword evidence="4" id="KW-0963">Cytoplasm</keyword>
<evidence type="ECO:0000256" key="12">
    <source>
        <dbReference type="SAM" id="MobiDB-lite"/>
    </source>
</evidence>
<evidence type="ECO:0000256" key="5">
    <source>
        <dbReference type="ARBA" id="ARBA00022794"/>
    </source>
</evidence>
<dbReference type="GeneID" id="101983946"/>
<dbReference type="Pfam" id="PF10595">
    <property type="entry name" value="FAM161A_B"/>
    <property type="match status" value="1"/>
</dbReference>
<proteinExistence type="inferred from homology"/>
<dbReference type="InterPro" id="IPR051655">
    <property type="entry name" value="FAM161"/>
</dbReference>
<protein>
    <recommendedName>
        <fullName evidence="11">Protein FAM161A</fullName>
    </recommendedName>
</protein>
<feature type="region of interest" description="Disordered" evidence="12">
    <location>
        <begin position="496"/>
        <end position="523"/>
    </location>
</feature>
<evidence type="ECO:0000256" key="3">
    <source>
        <dbReference type="ARBA" id="ARBA00006663"/>
    </source>
</evidence>
<feature type="compositionally biased region" description="Basic and acidic residues" evidence="12">
    <location>
        <begin position="639"/>
        <end position="669"/>
    </location>
</feature>